<dbReference type="RefSeq" id="WP_041096406.1">
    <property type="nucleotide sequence ID" value="NZ_JARTHD010000008.1"/>
</dbReference>
<dbReference type="InterPro" id="IPR002933">
    <property type="entry name" value="Peptidase_M20"/>
</dbReference>
<comment type="caution">
    <text evidence="3">The sequence shown here is derived from an EMBL/GenBank/DDBJ whole genome shotgun (WGS) entry which is preliminary data.</text>
</comment>
<proteinExistence type="inferred from homology"/>
<feature type="domain" description="Peptidase M20 dimerisation" evidence="2">
    <location>
        <begin position="179"/>
        <end position="266"/>
    </location>
</feature>
<reference evidence="3 4" key="1">
    <citation type="submission" date="2015-01" db="EMBL/GenBank/DDBJ databases">
        <title>Genome Assembly of Bacillus badius MTCC 1458.</title>
        <authorList>
            <person name="Verma A."/>
            <person name="Khatri I."/>
            <person name="Mual P."/>
            <person name="Subramanian S."/>
            <person name="Krishnamurthi S."/>
        </authorList>
    </citation>
    <scope>NUCLEOTIDE SEQUENCE [LARGE SCALE GENOMIC DNA]</scope>
    <source>
        <strain evidence="3 4">MTCC 1458</strain>
    </source>
</reference>
<evidence type="ECO:0000313" key="3">
    <source>
        <dbReference type="EMBL" id="KIL79116.1"/>
    </source>
</evidence>
<dbReference type="Gene3D" id="3.30.70.360">
    <property type="match status" value="1"/>
</dbReference>
<dbReference type="PANTHER" id="PTHR30575">
    <property type="entry name" value="PEPTIDASE M20"/>
    <property type="match status" value="1"/>
</dbReference>
<protein>
    <recommendedName>
        <fullName evidence="1">Peptidase M20 domain-containing protein 2</fullName>
    </recommendedName>
</protein>
<dbReference type="SUPFAM" id="SSF53187">
    <property type="entry name" value="Zn-dependent exopeptidases"/>
    <property type="match status" value="1"/>
</dbReference>
<gene>
    <name evidence="3" type="ORF">SD77_3917</name>
</gene>
<evidence type="ECO:0000313" key="4">
    <source>
        <dbReference type="Proteomes" id="UP000031982"/>
    </source>
</evidence>
<dbReference type="InterPro" id="IPR052030">
    <property type="entry name" value="Peptidase_M20/M20A_hydrolases"/>
</dbReference>
<dbReference type="CDD" id="cd05672">
    <property type="entry name" value="M20_ACY1L2-like"/>
    <property type="match status" value="1"/>
</dbReference>
<dbReference type="EMBL" id="JXLP01000005">
    <property type="protein sequence ID" value="KIL79116.1"/>
    <property type="molecule type" value="Genomic_DNA"/>
</dbReference>
<sequence>MNLKELKSAVSAIESQYRTEFQEISDFIFNHPELGGEEHISSRYLAEVLAGHGFKVSFPYEDLETAFIAEYGDENGSSIAFLAEYDALPGYNTPSGKGHACGHNWIAATMCGCAIVLSKIKHNFKGKIFLIGTPAEETFGAKVNMEKKGAFDNIDVIFQAHLENETIIDSAALAMSEIQFEFTGKAAHAASYPEEGINALDAVQLTFMGINSLRQHVKPDVRMHGIITEGGVATNIIPDRGVCQITVRSKDRDYLKYVESRVIDCARGAALITGAKLEYKYLGNTFDDLINIPLLMDMMKNNLREVGINKFLSKEEAQPPGSTDLGNVSYNCPTLYVEVDLEADKPFKVHEEEALRYVNSEYAYKKMTQVINAMAFTALELYTDPVKIELVKREHKEIISNKG</sequence>
<dbReference type="PIRSF" id="PIRSF037226">
    <property type="entry name" value="Amidohydrolase_ACY1L2_prd"/>
    <property type="match status" value="1"/>
</dbReference>
<dbReference type="Pfam" id="PF07687">
    <property type="entry name" value="M20_dimer"/>
    <property type="match status" value="1"/>
</dbReference>
<dbReference type="InterPro" id="IPR017439">
    <property type="entry name" value="Amidohydrolase"/>
</dbReference>
<dbReference type="InterPro" id="IPR036264">
    <property type="entry name" value="Bact_exopeptidase_dim_dom"/>
</dbReference>
<dbReference type="Proteomes" id="UP000031982">
    <property type="component" value="Unassembled WGS sequence"/>
</dbReference>
<name>A0ABR5AWJ8_BACBA</name>
<evidence type="ECO:0000259" key="2">
    <source>
        <dbReference type="Pfam" id="PF07687"/>
    </source>
</evidence>
<organism evidence="3 4">
    <name type="scientific">Bacillus badius</name>
    <dbReference type="NCBI Taxonomy" id="1455"/>
    <lineage>
        <taxon>Bacteria</taxon>
        <taxon>Bacillati</taxon>
        <taxon>Bacillota</taxon>
        <taxon>Bacilli</taxon>
        <taxon>Bacillales</taxon>
        <taxon>Bacillaceae</taxon>
        <taxon>Pseudobacillus</taxon>
    </lineage>
</organism>
<dbReference type="InterPro" id="IPR017144">
    <property type="entry name" value="Xaa-Arg_dipeptidase"/>
</dbReference>
<dbReference type="Gene3D" id="3.40.630.10">
    <property type="entry name" value="Zn peptidases"/>
    <property type="match status" value="1"/>
</dbReference>
<comment type="similarity">
    <text evidence="1">Belongs to the peptidase M20A family.</text>
</comment>
<evidence type="ECO:0000256" key="1">
    <source>
        <dbReference type="PIRNR" id="PIRNR037226"/>
    </source>
</evidence>
<dbReference type="PANTHER" id="PTHR30575:SF0">
    <property type="entry name" value="XAA-ARG DIPEPTIDASE"/>
    <property type="match status" value="1"/>
</dbReference>
<keyword evidence="4" id="KW-1185">Reference proteome</keyword>
<dbReference type="Pfam" id="PF01546">
    <property type="entry name" value="Peptidase_M20"/>
    <property type="match status" value="1"/>
</dbReference>
<dbReference type="NCBIfam" id="TIGR01891">
    <property type="entry name" value="amidohydrolases"/>
    <property type="match status" value="1"/>
</dbReference>
<dbReference type="InterPro" id="IPR011650">
    <property type="entry name" value="Peptidase_M20_dimer"/>
</dbReference>
<accession>A0ABR5AWJ8</accession>
<dbReference type="SUPFAM" id="SSF55031">
    <property type="entry name" value="Bacterial exopeptidase dimerisation domain"/>
    <property type="match status" value="1"/>
</dbReference>